<dbReference type="Proteomes" id="UP000326546">
    <property type="component" value="Chromosome"/>
</dbReference>
<feature type="compositionally biased region" description="Basic and acidic residues" evidence="2">
    <location>
        <begin position="50"/>
        <end position="60"/>
    </location>
</feature>
<dbReference type="Pfam" id="PF05532">
    <property type="entry name" value="CsbD"/>
    <property type="match status" value="1"/>
</dbReference>
<evidence type="ECO:0000256" key="1">
    <source>
        <dbReference type="ARBA" id="ARBA00009129"/>
    </source>
</evidence>
<dbReference type="EMBL" id="CP044427">
    <property type="protein sequence ID" value="QFG68638.1"/>
    <property type="molecule type" value="Genomic_DNA"/>
</dbReference>
<dbReference type="SUPFAM" id="SSF69047">
    <property type="entry name" value="Hypothetical protein YjbJ"/>
    <property type="match status" value="1"/>
</dbReference>
<dbReference type="InterPro" id="IPR008462">
    <property type="entry name" value="CsbD"/>
</dbReference>
<comment type="similarity">
    <text evidence="1">Belongs to the UPF0337 (CsbD) family.</text>
</comment>
<dbReference type="KEGG" id="serw:FY030_07825"/>
<protein>
    <submittedName>
        <fullName evidence="4">CsbD family protein</fullName>
    </submittedName>
</protein>
<gene>
    <name evidence="4" type="ORF">FY030_07825</name>
</gene>
<sequence>MGLGDKISNAAQDAKGKAKEGTGKTIDNEQMEAEGKTDQVSSSAKQVGENVKDGFKDASR</sequence>
<proteinExistence type="inferred from homology"/>
<evidence type="ECO:0000259" key="3">
    <source>
        <dbReference type="Pfam" id="PF05532"/>
    </source>
</evidence>
<name>A0A5J6V4G2_9MICO</name>
<keyword evidence="5" id="KW-1185">Reference proteome</keyword>
<feature type="region of interest" description="Disordered" evidence="2">
    <location>
        <begin position="1"/>
        <end position="60"/>
    </location>
</feature>
<reference evidence="4 5" key="1">
    <citation type="submission" date="2019-09" db="EMBL/GenBank/DDBJ databases">
        <title>Serinicoccus pratensis sp. nov., isolated from meadow soil.</title>
        <authorList>
            <person name="Zhang W."/>
        </authorList>
    </citation>
    <scope>NUCLEOTIDE SEQUENCE [LARGE SCALE GENOMIC DNA]</scope>
    <source>
        <strain evidence="4 5">W204</strain>
    </source>
</reference>
<evidence type="ECO:0000313" key="4">
    <source>
        <dbReference type="EMBL" id="QFG68638.1"/>
    </source>
</evidence>
<evidence type="ECO:0000256" key="2">
    <source>
        <dbReference type="SAM" id="MobiDB-lite"/>
    </source>
</evidence>
<evidence type="ECO:0000313" key="5">
    <source>
        <dbReference type="Proteomes" id="UP000326546"/>
    </source>
</evidence>
<organism evidence="4 5">
    <name type="scientific">Ornithinimicrobium pratense</name>
    <dbReference type="NCBI Taxonomy" id="2593973"/>
    <lineage>
        <taxon>Bacteria</taxon>
        <taxon>Bacillati</taxon>
        <taxon>Actinomycetota</taxon>
        <taxon>Actinomycetes</taxon>
        <taxon>Micrococcales</taxon>
        <taxon>Ornithinimicrobiaceae</taxon>
        <taxon>Ornithinimicrobium</taxon>
    </lineage>
</organism>
<dbReference type="Gene3D" id="1.10.1470.10">
    <property type="entry name" value="YjbJ"/>
    <property type="match status" value="1"/>
</dbReference>
<dbReference type="InterPro" id="IPR036629">
    <property type="entry name" value="YjbJ_sf"/>
</dbReference>
<dbReference type="AlphaFoldDB" id="A0A5J6V4G2"/>
<accession>A0A5J6V4G2</accession>
<dbReference type="RefSeq" id="WP_158061024.1">
    <property type="nucleotide sequence ID" value="NZ_CP044427.1"/>
</dbReference>
<feature type="domain" description="CsbD-like" evidence="3">
    <location>
        <begin position="5"/>
        <end position="57"/>
    </location>
</feature>
<dbReference type="OrthoDB" id="2143260at2"/>